<evidence type="ECO:0000256" key="1">
    <source>
        <dbReference type="ARBA" id="ARBA00005228"/>
    </source>
</evidence>
<comment type="similarity">
    <text evidence="1">Belongs to the peptidase S9A family.</text>
</comment>
<feature type="domain" description="Peptidase S9A N-terminal" evidence="6">
    <location>
        <begin position="6"/>
        <end position="413"/>
    </location>
</feature>
<reference evidence="7" key="2">
    <citation type="submission" date="2023-10" db="EMBL/GenBank/DDBJ databases">
        <authorList>
            <person name="Choi B."/>
        </authorList>
    </citation>
    <scope>NUCLEOTIDE SEQUENCE</scope>
    <source>
        <strain evidence="7">UMB0763</strain>
    </source>
</reference>
<dbReference type="Gene3D" id="2.130.10.120">
    <property type="entry name" value="Prolyl oligopeptidase, N-terminal domain"/>
    <property type="match status" value="1"/>
</dbReference>
<dbReference type="GO" id="GO:0006508">
    <property type="term" value="P:proteolysis"/>
    <property type="evidence" value="ECO:0007669"/>
    <property type="project" value="UniProtKB-KW"/>
</dbReference>
<accession>A0AAF0YTG3</accession>
<dbReference type="AlphaFoldDB" id="A0AAF0YTG3"/>
<feature type="domain" description="Peptidase S9 prolyl oligopeptidase catalytic" evidence="5">
    <location>
        <begin position="474"/>
        <end position="687"/>
    </location>
</feature>
<dbReference type="PRINTS" id="PR00862">
    <property type="entry name" value="PROLIGOPTASE"/>
</dbReference>
<evidence type="ECO:0000259" key="6">
    <source>
        <dbReference type="Pfam" id="PF02897"/>
    </source>
</evidence>
<dbReference type="InterPro" id="IPR023302">
    <property type="entry name" value="Pept_S9A_N"/>
</dbReference>
<sequence>MIAPLAKKIPTVRSFHGHDFVDDYEWMRDKDAAMEFLTASNTHAEESMAHLGTLSKNLYDEVLSRIHETNMSLPSRARGYWYFSRIAKGQNYGRMCRVAAGDEWIPPRVRREEELPGEEIVFDMEKESEGKEFFSLGALAVTDSGRYLAYSLDSRGDERYTLRIRDLVTGENLPDVVDNISSGCTWVGEEYIFYETVDEAWRPDSVWRHKVGTPRSEDVRVFHEPDEKFWVGSGLTVSDKYVLIGSSSKLTSEYWYLPVDDPEGEFTLIRAREDGVDYDLTHGVVDGVDQWVVTHNAVSPNYSACVSPVGKTLELTENLVKHSDDARITGVAAYRDFLLLGRMERGLGKSYIKRGDGDFELVQMGDDELSSTSISGGGLWEAPVVRAYYTTYTNTPAIYALDVKTDERTLLKQEKVLGGYDPSQYEAHRLWVPTPDGKEIPVSIVQRRDLDTSRPQPTHMYGYGAYESSSGPGFSSARVSLLDRGIRFVEVHVRGGGEMGRSWYDDGKGLTKKHTFEDFITVADYLIAHGYTTPAMLGASGGSAGGLLMGAVANMGGDRFKAIRADVPFVDPLTSMLKPDLPLTVTEWDEWGDPLHDPKVYEYMASYAPYENVEAKAYPNILATTSLNDTRVLYVEPAKWIAKLRETATSGEFLLRTEMVAGHGGISGRYDAIRRSREDAAWLVNQITGLEQ</sequence>
<organism evidence="7 8">
    <name type="scientific">Corynebacterium pyruviciproducens</name>
    <dbReference type="NCBI Taxonomy" id="598660"/>
    <lineage>
        <taxon>Bacteria</taxon>
        <taxon>Bacillati</taxon>
        <taxon>Actinomycetota</taxon>
        <taxon>Actinomycetes</taxon>
        <taxon>Mycobacteriales</taxon>
        <taxon>Corynebacteriaceae</taxon>
        <taxon>Corynebacterium</taxon>
    </lineage>
</organism>
<dbReference type="Gene3D" id="3.40.50.1820">
    <property type="entry name" value="alpha/beta hydrolase"/>
    <property type="match status" value="1"/>
</dbReference>
<dbReference type="SUPFAM" id="SSF53474">
    <property type="entry name" value="alpha/beta-Hydrolases"/>
    <property type="match status" value="1"/>
</dbReference>
<dbReference type="Pfam" id="PF02897">
    <property type="entry name" value="Peptidase_S9_N"/>
    <property type="match status" value="1"/>
</dbReference>
<proteinExistence type="inferred from homology"/>
<keyword evidence="2" id="KW-0645">Protease</keyword>
<protein>
    <submittedName>
        <fullName evidence="7">S9 family peptidase</fullName>
    </submittedName>
</protein>
<evidence type="ECO:0000259" key="5">
    <source>
        <dbReference type="Pfam" id="PF00326"/>
    </source>
</evidence>
<dbReference type="PANTHER" id="PTHR11757:SF19">
    <property type="entry name" value="PROLYL ENDOPEPTIDASE-LIKE"/>
    <property type="match status" value="1"/>
</dbReference>
<reference evidence="7" key="1">
    <citation type="submission" date="2017-12" db="EMBL/GenBank/DDBJ databases">
        <authorList>
            <person name="Thomas-White K."/>
            <person name="Wolfe A.J."/>
        </authorList>
    </citation>
    <scope>NUCLEOTIDE SEQUENCE</scope>
    <source>
        <strain evidence="7">UMB0763</strain>
    </source>
</reference>
<keyword evidence="3" id="KW-0378">Hydrolase</keyword>
<dbReference type="EMBL" id="CP136958">
    <property type="protein sequence ID" value="WOT02471.1"/>
    <property type="molecule type" value="Genomic_DNA"/>
</dbReference>
<evidence type="ECO:0000256" key="2">
    <source>
        <dbReference type="ARBA" id="ARBA00022670"/>
    </source>
</evidence>
<evidence type="ECO:0000256" key="3">
    <source>
        <dbReference type="ARBA" id="ARBA00022801"/>
    </source>
</evidence>
<dbReference type="GO" id="GO:0004252">
    <property type="term" value="F:serine-type endopeptidase activity"/>
    <property type="evidence" value="ECO:0007669"/>
    <property type="project" value="InterPro"/>
</dbReference>
<name>A0AAF0YTG3_9CORY</name>
<dbReference type="PANTHER" id="PTHR11757">
    <property type="entry name" value="PROTEASE FAMILY S9A OLIGOPEPTIDASE"/>
    <property type="match status" value="1"/>
</dbReference>
<evidence type="ECO:0000313" key="8">
    <source>
        <dbReference type="Proteomes" id="UP000234560"/>
    </source>
</evidence>
<gene>
    <name evidence="7" type="ORF">CYJ47_01455</name>
</gene>
<dbReference type="SUPFAM" id="SSF50993">
    <property type="entry name" value="Peptidase/esterase 'gauge' domain"/>
    <property type="match status" value="1"/>
</dbReference>
<dbReference type="InterPro" id="IPR029058">
    <property type="entry name" value="AB_hydrolase_fold"/>
</dbReference>
<dbReference type="InterPro" id="IPR002470">
    <property type="entry name" value="Peptidase_S9A"/>
</dbReference>
<dbReference type="InterPro" id="IPR051543">
    <property type="entry name" value="Serine_Peptidase_S9A"/>
</dbReference>
<dbReference type="InterPro" id="IPR001375">
    <property type="entry name" value="Peptidase_S9_cat"/>
</dbReference>
<dbReference type="RefSeq" id="WP_101678651.1">
    <property type="nucleotide sequence ID" value="NZ_CP136958.1"/>
</dbReference>
<evidence type="ECO:0000313" key="7">
    <source>
        <dbReference type="EMBL" id="WOT02471.1"/>
    </source>
</evidence>
<evidence type="ECO:0000256" key="4">
    <source>
        <dbReference type="ARBA" id="ARBA00022825"/>
    </source>
</evidence>
<dbReference type="KEGG" id="cpyr:CYJ47_01455"/>
<dbReference type="Proteomes" id="UP000234560">
    <property type="component" value="Chromosome"/>
</dbReference>
<dbReference type="Pfam" id="PF00326">
    <property type="entry name" value="Peptidase_S9"/>
    <property type="match status" value="1"/>
</dbReference>
<keyword evidence="4" id="KW-0720">Serine protease</keyword>